<feature type="region of interest" description="Disordered" evidence="1">
    <location>
        <begin position="495"/>
        <end position="516"/>
    </location>
</feature>
<evidence type="ECO:0000259" key="2">
    <source>
        <dbReference type="SMART" id="SM00507"/>
    </source>
</evidence>
<gene>
    <name evidence="3" type="ORF">SAMN06296273_0792</name>
</gene>
<evidence type="ECO:0000256" key="1">
    <source>
        <dbReference type="SAM" id="MobiDB-lite"/>
    </source>
</evidence>
<dbReference type="OrthoDB" id="9764212at2"/>
<dbReference type="Proteomes" id="UP000242498">
    <property type="component" value="Chromosome I"/>
</dbReference>
<dbReference type="InterPro" id="IPR002711">
    <property type="entry name" value="HNH"/>
</dbReference>
<dbReference type="EMBL" id="LT907782">
    <property type="protein sequence ID" value="SNX59354.1"/>
    <property type="molecule type" value="Genomic_DNA"/>
</dbReference>
<dbReference type="Pfam" id="PF01844">
    <property type="entry name" value="HNH"/>
    <property type="match status" value="1"/>
</dbReference>
<proteinExistence type="predicted"/>
<evidence type="ECO:0000313" key="3">
    <source>
        <dbReference type="EMBL" id="SNX59354.1"/>
    </source>
</evidence>
<keyword evidence="3" id="KW-0378">Hydrolase</keyword>
<dbReference type="RefSeq" id="WP_096292104.1">
    <property type="nucleotide sequence ID" value="NZ_LT907782.1"/>
</dbReference>
<reference evidence="3 4" key="1">
    <citation type="submission" date="2017-08" db="EMBL/GenBank/DDBJ databases">
        <authorList>
            <person name="de Groot N.N."/>
        </authorList>
    </citation>
    <scope>NUCLEOTIDE SEQUENCE [LARGE SCALE GENOMIC DNA]</scope>
    <source>
        <strain evidence="3 4">Nm15</strain>
    </source>
</reference>
<feature type="domain" description="HNH nuclease" evidence="2">
    <location>
        <begin position="461"/>
        <end position="512"/>
    </location>
</feature>
<feature type="compositionally biased region" description="Polar residues" evidence="1">
    <location>
        <begin position="501"/>
        <end position="516"/>
    </location>
</feature>
<sequence>MLKNIVLDALIAREDFEVKDETGGTTRNIGTVGTRDLEYDSFFFSALRKPDFQRETNEWDAKRIVSLIDSFISGDLIPAVILWRSAASYTFVIDGAHRLSALAAWINNDFGDGNISKQFYDGVIPEEQISAAEDTRKSVRKQIDLYSDYKLALKNPEKVEPHIAEKAKSLGALAIQVQWVEGDAKKAESSFFKINQQAAPIDKTELMLLQSRRKPAGIATRAILRSGKGHKYWSYYSPEVQNEIQDLAEEINEILFQPSLKNPIKTLDLPVGGKNFSSQGQSLILELVNKTNNVDNNNEKDDVDGNETVLYLKKCLKVIRCLNSVHSSSLGLHPAIYFYSKDGRHKPASFWAAIDFIQELEKTKSFSLFTKFREPFEQFIQQYDYIVQQVVRKHRSASAAYPYITKLYFVVLELLKKNIPVNELPKHILTNENFSYVTLSDQGLEEITSKDFSREKKSEVFIREAIESAIKCSICGGLLHKNSITIDHIKRKEDGGLGNPDNGQLTHPYCNSTYKN</sequence>
<dbReference type="CDD" id="cd00085">
    <property type="entry name" value="HNHc"/>
    <property type="match status" value="1"/>
</dbReference>
<dbReference type="GO" id="GO:0008270">
    <property type="term" value="F:zinc ion binding"/>
    <property type="evidence" value="ECO:0007669"/>
    <property type="project" value="InterPro"/>
</dbReference>
<protein>
    <submittedName>
        <fullName evidence="3">HNH endonuclease</fullName>
    </submittedName>
</protein>
<dbReference type="AlphaFoldDB" id="A0A285BVN5"/>
<keyword evidence="3" id="KW-0255">Endonuclease</keyword>
<dbReference type="InterPro" id="IPR003615">
    <property type="entry name" value="HNH_nuc"/>
</dbReference>
<dbReference type="GO" id="GO:0004519">
    <property type="term" value="F:endonuclease activity"/>
    <property type="evidence" value="ECO:0007669"/>
    <property type="project" value="UniProtKB-KW"/>
</dbReference>
<keyword evidence="3" id="KW-0540">Nuclease</keyword>
<dbReference type="Gene3D" id="1.10.30.50">
    <property type="match status" value="1"/>
</dbReference>
<evidence type="ECO:0000313" key="4">
    <source>
        <dbReference type="Proteomes" id="UP000242498"/>
    </source>
</evidence>
<name>A0A285BVN5_9PROT</name>
<organism evidence="3 4">
    <name type="scientific">Nitrosomonas ureae</name>
    <dbReference type="NCBI Taxonomy" id="44577"/>
    <lineage>
        <taxon>Bacteria</taxon>
        <taxon>Pseudomonadati</taxon>
        <taxon>Pseudomonadota</taxon>
        <taxon>Betaproteobacteria</taxon>
        <taxon>Nitrosomonadales</taxon>
        <taxon>Nitrosomonadaceae</taxon>
        <taxon>Nitrosomonas</taxon>
    </lineage>
</organism>
<dbReference type="GO" id="GO:0003676">
    <property type="term" value="F:nucleic acid binding"/>
    <property type="evidence" value="ECO:0007669"/>
    <property type="project" value="InterPro"/>
</dbReference>
<accession>A0A285BVN5</accession>
<dbReference type="Pfam" id="PF03235">
    <property type="entry name" value="GmrSD_N"/>
    <property type="match status" value="1"/>
</dbReference>
<dbReference type="InterPro" id="IPR004919">
    <property type="entry name" value="GmrSD_N"/>
</dbReference>
<dbReference type="SMART" id="SM00507">
    <property type="entry name" value="HNHc"/>
    <property type="match status" value="1"/>
</dbReference>